<feature type="domain" description="PAC" evidence="9">
    <location>
        <begin position="235"/>
        <end position="290"/>
    </location>
</feature>
<dbReference type="InterPro" id="IPR036890">
    <property type="entry name" value="HATPase_C_sf"/>
</dbReference>
<dbReference type="PRINTS" id="PR00344">
    <property type="entry name" value="BCTRLSENSOR"/>
</dbReference>
<dbReference type="PROSITE" id="PS50113">
    <property type="entry name" value="PAC"/>
    <property type="match status" value="4"/>
</dbReference>
<keyword evidence="6" id="KW-0175">Coiled coil</keyword>
<dbReference type="AlphaFoldDB" id="A0A1I6BRF7"/>
<evidence type="ECO:0000313" key="10">
    <source>
        <dbReference type="EMBL" id="SFQ83509.1"/>
    </source>
</evidence>
<dbReference type="Proteomes" id="UP000199029">
    <property type="component" value="Unassembled WGS sequence"/>
</dbReference>
<proteinExistence type="predicted"/>
<evidence type="ECO:0000256" key="3">
    <source>
        <dbReference type="ARBA" id="ARBA00022553"/>
    </source>
</evidence>
<dbReference type="InterPro" id="IPR035965">
    <property type="entry name" value="PAS-like_dom_sf"/>
</dbReference>
<evidence type="ECO:0000259" key="7">
    <source>
        <dbReference type="PROSITE" id="PS50109"/>
    </source>
</evidence>
<dbReference type="SUPFAM" id="SSF55785">
    <property type="entry name" value="PYP-like sensor domain (PAS domain)"/>
    <property type="match status" value="6"/>
</dbReference>
<dbReference type="InterPro" id="IPR013655">
    <property type="entry name" value="PAS_fold_3"/>
</dbReference>
<dbReference type="GO" id="GO:0000155">
    <property type="term" value="F:phosphorelay sensor kinase activity"/>
    <property type="evidence" value="ECO:0007669"/>
    <property type="project" value="InterPro"/>
</dbReference>
<dbReference type="EC" id="2.7.13.3" evidence="2"/>
<dbReference type="InterPro" id="IPR004358">
    <property type="entry name" value="Sig_transdc_His_kin-like_C"/>
</dbReference>
<gene>
    <name evidence="10" type="ORF">SAMN04515668_4985</name>
</gene>
<dbReference type="Gene3D" id="3.30.565.10">
    <property type="entry name" value="Histidine kinase-like ATPase, C-terminal domain"/>
    <property type="match status" value="1"/>
</dbReference>
<dbReference type="CDD" id="cd00130">
    <property type="entry name" value="PAS"/>
    <property type="match status" value="2"/>
</dbReference>
<organism evidence="10 11">
    <name type="scientific">Hymenobacter arizonensis</name>
    <name type="common">Siccationidurans arizonensis</name>
    <dbReference type="NCBI Taxonomy" id="1227077"/>
    <lineage>
        <taxon>Bacteria</taxon>
        <taxon>Pseudomonadati</taxon>
        <taxon>Bacteroidota</taxon>
        <taxon>Cytophagia</taxon>
        <taxon>Cytophagales</taxon>
        <taxon>Hymenobacteraceae</taxon>
        <taxon>Hymenobacter</taxon>
    </lineage>
</organism>
<dbReference type="NCBIfam" id="TIGR00229">
    <property type="entry name" value="sensory_box"/>
    <property type="match status" value="2"/>
</dbReference>
<keyword evidence="3" id="KW-0597">Phosphoprotein</keyword>
<dbReference type="Gene3D" id="3.30.450.20">
    <property type="entry name" value="PAS domain"/>
    <property type="match status" value="6"/>
</dbReference>
<feature type="domain" description="PAC" evidence="9">
    <location>
        <begin position="784"/>
        <end position="836"/>
    </location>
</feature>
<evidence type="ECO:0000259" key="8">
    <source>
        <dbReference type="PROSITE" id="PS50112"/>
    </source>
</evidence>
<dbReference type="PANTHER" id="PTHR43304">
    <property type="entry name" value="PHYTOCHROME-LIKE PROTEIN CPH1"/>
    <property type="match status" value="1"/>
</dbReference>
<keyword evidence="5" id="KW-0418">Kinase</keyword>
<dbReference type="CDD" id="cd00082">
    <property type="entry name" value="HisKA"/>
    <property type="match status" value="1"/>
</dbReference>
<feature type="domain" description="Histidine kinase" evidence="7">
    <location>
        <begin position="847"/>
        <end position="1064"/>
    </location>
</feature>
<dbReference type="RefSeq" id="WP_177204908.1">
    <property type="nucleotide sequence ID" value="NZ_FOXS01000011.1"/>
</dbReference>
<dbReference type="SMART" id="SM00091">
    <property type="entry name" value="PAS"/>
    <property type="match status" value="5"/>
</dbReference>
<evidence type="ECO:0000256" key="6">
    <source>
        <dbReference type="SAM" id="Coils"/>
    </source>
</evidence>
<dbReference type="Pfam" id="PF08447">
    <property type="entry name" value="PAS_3"/>
    <property type="match status" value="1"/>
</dbReference>
<dbReference type="PROSITE" id="PS50112">
    <property type="entry name" value="PAS"/>
    <property type="match status" value="2"/>
</dbReference>
<keyword evidence="4" id="KW-0808">Transferase</keyword>
<dbReference type="SMART" id="SM00387">
    <property type="entry name" value="HATPase_c"/>
    <property type="match status" value="1"/>
</dbReference>
<dbReference type="InterPro" id="IPR052162">
    <property type="entry name" value="Sensor_kinase/Photoreceptor"/>
</dbReference>
<sequence>MPQAPPLPDPLLIFNAQPGANLLLSPAWVIMGASDDYLAATLTERAVIVGQYIFDAFPDNPDTPEANDMANVRASLEQVLASGQPHEMAPQHYDVPDRAHPGRFVERHWLPRHTPVLDAAGQVQCIIQSVQDITATRVAERQLRESQASEQEARADAEQQRQRLHEVLMQLPAYVAAYQGPDHDYQFVNPPYQGMFPHRTFLGRPFREGIPEAEALGVVALFDQVYQTGEPFYAHEMEGWFDFHGTGEPEQVFLNLSLHPLRNAQGAVDGVLDFSYNVTEQVRARQQLEQFNQELETQVQARTRQALALQAEVLAAAQRQAGERALVFQVFEQTPACIALLRGPEQRFEYANQAYQSLFPGRELAGHPLAQVLPDAAEQGFLALLDGVYRTGETFFGSELPLAIAQPDGQPPRQAYFTFTYQAYYEHRQVVGTSIFAFDVTEQVLGRQQREAERQQLHALFMGASAPICILDGPDLVFQLVNPAYQRIFPGRELLGKALLEALPELTATPVFTELQAVYDTGAPLIVQERRVPLARLEGARLEDLYFTFNYEARRTAAGAVDGVLCIGHEVTEQVRARQQAELNREELKRFQFMADQARDPFILMREDGTFAYLNPKALTAWGYTAEEARHLRVPDVDPIYQDAEFTRVFAEAQRDTLPQFETLHRHKDGRIFPVEVSMGGLRLNGQPHLFAIARDITEQKRYVAALQESEARFRTMADAAPNLVWAVHPDSSVRYINRAFLDFVGLDRVEQYVASGWSPYLHPDELEPTRNTLTQAIAQRQPYVMEHRMRRHDGQYRWLLAQGAPSYLSDGELYGYVGSAIDITDLKQTNELLTRTNVDLDNFIYTASHDLKAPISNIEGLLYLLQEELPATVAQAEAVGPTLTRMLDAVERFKRTIDHLTEVSKLQKEHTPATVAVNLAAIIEDVRQDLVPQLQAAGAKLVVNVGALPPIQFSEKNLRSVVYNLLSNAVKYRSPDRPSRVDVRGHVRDGYTVLEVHDNGLGLAADHLPRLFTMFQRFHDHVDGTGIGLYMVKRMVENAGGRIEVHSQLGAGTAFFVFLPQAAPTA</sequence>
<dbReference type="InterPro" id="IPR000700">
    <property type="entry name" value="PAS-assoc_C"/>
</dbReference>
<dbReference type="InterPro" id="IPR000014">
    <property type="entry name" value="PAS"/>
</dbReference>
<dbReference type="InterPro" id="IPR003594">
    <property type="entry name" value="HATPase_dom"/>
</dbReference>
<feature type="coiled-coil region" evidence="6">
    <location>
        <begin position="281"/>
        <end position="312"/>
    </location>
</feature>
<evidence type="ECO:0000259" key="9">
    <source>
        <dbReference type="PROSITE" id="PS50113"/>
    </source>
</evidence>
<dbReference type="InterPro" id="IPR005467">
    <property type="entry name" value="His_kinase_dom"/>
</dbReference>
<dbReference type="PANTHER" id="PTHR43304:SF1">
    <property type="entry name" value="PAC DOMAIN-CONTAINING PROTEIN"/>
    <property type="match status" value="1"/>
</dbReference>
<reference evidence="11" key="1">
    <citation type="submission" date="2016-10" db="EMBL/GenBank/DDBJ databases">
        <authorList>
            <person name="Varghese N."/>
            <person name="Submissions S."/>
        </authorList>
    </citation>
    <scope>NUCLEOTIDE SEQUENCE [LARGE SCALE GENOMIC DNA]</scope>
    <source>
        <strain evidence="11">OR362-8,ATCC BAA-1266,JCM 13504</strain>
    </source>
</reference>
<dbReference type="Gene3D" id="1.10.287.130">
    <property type="match status" value="1"/>
</dbReference>
<evidence type="ECO:0000256" key="5">
    <source>
        <dbReference type="ARBA" id="ARBA00022777"/>
    </source>
</evidence>
<evidence type="ECO:0000256" key="1">
    <source>
        <dbReference type="ARBA" id="ARBA00000085"/>
    </source>
</evidence>
<feature type="domain" description="PAS" evidence="8">
    <location>
        <begin position="587"/>
        <end position="628"/>
    </location>
</feature>
<dbReference type="SUPFAM" id="SSF47384">
    <property type="entry name" value="Homodimeric domain of signal transducing histidine kinase"/>
    <property type="match status" value="1"/>
</dbReference>
<feature type="domain" description="PAS" evidence="8">
    <location>
        <begin position="710"/>
        <end position="781"/>
    </location>
</feature>
<dbReference type="SMART" id="SM00388">
    <property type="entry name" value="HisKA"/>
    <property type="match status" value="1"/>
</dbReference>
<feature type="domain" description="PAC" evidence="9">
    <location>
        <begin position="659"/>
        <end position="709"/>
    </location>
</feature>
<evidence type="ECO:0000256" key="4">
    <source>
        <dbReference type="ARBA" id="ARBA00022679"/>
    </source>
</evidence>
<dbReference type="Pfam" id="PF02518">
    <property type="entry name" value="HATPase_c"/>
    <property type="match status" value="1"/>
</dbReference>
<dbReference type="SUPFAM" id="SSF55874">
    <property type="entry name" value="ATPase domain of HSP90 chaperone/DNA topoisomerase II/histidine kinase"/>
    <property type="match status" value="1"/>
</dbReference>
<dbReference type="FunFam" id="3.30.450.20:FF:000099">
    <property type="entry name" value="Sensory box sensor histidine kinase"/>
    <property type="match status" value="1"/>
</dbReference>
<feature type="domain" description="PAC" evidence="9">
    <location>
        <begin position="91"/>
        <end position="145"/>
    </location>
</feature>
<dbReference type="InterPro" id="IPR036097">
    <property type="entry name" value="HisK_dim/P_sf"/>
</dbReference>
<dbReference type="STRING" id="1227077.SAMN04515668_4985"/>
<dbReference type="Pfam" id="PF08448">
    <property type="entry name" value="PAS_4"/>
    <property type="match status" value="4"/>
</dbReference>
<evidence type="ECO:0000256" key="2">
    <source>
        <dbReference type="ARBA" id="ARBA00012438"/>
    </source>
</evidence>
<dbReference type="Pfam" id="PF13426">
    <property type="entry name" value="PAS_9"/>
    <property type="match status" value="1"/>
</dbReference>
<dbReference type="EMBL" id="FOXS01000011">
    <property type="protein sequence ID" value="SFQ83509.1"/>
    <property type="molecule type" value="Genomic_DNA"/>
</dbReference>
<comment type="catalytic activity">
    <reaction evidence="1">
        <text>ATP + protein L-histidine = ADP + protein N-phospho-L-histidine.</text>
        <dbReference type="EC" id="2.7.13.3"/>
    </reaction>
</comment>
<evidence type="ECO:0000313" key="11">
    <source>
        <dbReference type="Proteomes" id="UP000199029"/>
    </source>
</evidence>
<name>A0A1I6BRF7_HYMAR</name>
<dbReference type="InterPro" id="IPR003661">
    <property type="entry name" value="HisK_dim/P_dom"/>
</dbReference>
<accession>A0A1I6BRF7</accession>
<protein>
    <recommendedName>
        <fullName evidence="2">histidine kinase</fullName>
        <ecNumber evidence="2">2.7.13.3</ecNumber>
    </recommendedName>
</protein>
<keyword evidence="11" id="KW-1185">Reference proteome</keyword>
<dbReference type="InterPro" id="IPR001610">
    <property type="entry name" value="PAC"/>
</dbReference>
<dbReference type="PROSITE" id="PS50109">
    <property type="entry name" value="HIS_KIN"/>
    <property type="match status" value="1"/>
</dbReference>
<dbReference type="SMART" id="SM00086">
    <property type="entry name" value="PAC"/>
    <property type="match status" value="2"/>
</dbReference>
<dbReference type="InterPro" id="IPR013656">
    <property type="entry name" value="PAS_4"/>
</dbReference>